<feature type="compositionally biased region" description="Basic residues" evidence="1">
    <location>
        <begin position="248"/>
        <end position="267"/>
    </location>
</feature>
<gene>
    <name evidence="2" type="ORF">CINCED_3A009907</name>
</gene>
<keyword evidence="3" id="KW-1185">Reference proteome</keyword>
<reference evidence="2 3" key="1">
    <citation type="submission" date="2019-08" db="EMBL/GenBank/DDBJ databases">
        <authorList>
            <person name="Alioto T."/>
            <person name="Alioto T."/>
            <person name="Gomez Garrido J."/>
        </authorList>
    </citation>
    <scope>NUCLEOTIDE SEQUENCE [LARGE SCALE GENOMIC DNA]</scope>
</reference>
<name>A0A5E4NBZ4_9HEMI</name>
<evidence type="ECO:0000313" key="2">
    <source>
        <dbReference type="EMBL" id="VVC40665.1"/>
    </source>
</evidence>
<feature type="region of interest" description="Disordered" evidence="1">
    <location>
        <begin position="1"/>
        <end position="32"/>
    </location>
</feature>
<evidence type="ECO:0000256" key="1">
    <source>
        <dbReference type="SAM" id="MobiDB-lite"/>
    </source>
</evidence>
<feature type="compositionally biased region" description="Polar residues" evidence="1">
    <location>
        <begin position="1"/>
        <end position="18"/>
    </location>
</feature>
<dbReference type="EMBL" id="CABPRJ010001906">
    <property type="protein sequence ID" value="VVC40665.1"/>
    <property type="molecule type" value="Genomic_DNA"/>
</dbReference>
<organism evidence="2 3">
    <name type="scientific">Cinara cedri</name>
    <dbReference type="NCBI Taxonomy" id="506608"/>
    <lineage>
        <taxon>Eukaryota</taxon>
        <taxon>Metazoa</taxon>
        <taxon>Ecdysozoa</taxon>
        <taxon>Arthropoda</taxon>
        <taxon>Hexapoda</taxon>
        <taxon>Insecta</taxon>
        <taxon>Pterygota</taxon>
        <taxon>Neoptera</taxon>
        <taxon>Paraneoptera</taxon>
        <taxon>Hemiptera</taxon>
        <taxon>Sternorrhyncha</taxon>
        <taxon>Aphidomorpha</taxon>
        <taxon>Aphidoidea</taxon>
        <taxon>Aphididae</taxon>
        <taxon>Lachninae</taxon>
        <taxon>Cinara</taxon>
    </lineage>
</organism>
<dbReference type="Proteomes" id="UP000325440">
    <property type="component" value="Unassembled WGS sequence"/>
</dbReference>
<sequence length="267" mass="29480">MKLKTNNAAPKSANTKINKSPKKQGKGVEVRKEKSKVVVKPEVLKKEAVKAKVDTPPSPHKLIQQELWGKAIVNVSNLSTLSDEESSIAKLLADYKKKSSIPFKSLKFRNFITKGFSKFKDTSIEVADGIYEKILSEYKSLGGVSEANAKKTDDKKVVVKKTKKVVVAGDDDVGEEDGDEEEDEEEEEVVDAEDDDKDDIDADEDIVLDASDDDIDNEEESDDEKPKPKAKVIKINNKNGKGPNKGNKGSKFKGGKVQKNKKFGKKK</sequence>
<accession>A0A5E4NBZ4</accession>
<dbReference type="OrthoDB" id="6622994at2759"/>
<evidence type="ECO:0000313" key="3">
    <source>
        <dbReference type="Proteomes" id="UP000325440"/>
    </source>
</evidence>
<protein>
    <submittedName>
        <fullName evidence="2">Uncharacterized protein</fullName>
    </submittedName>
</protein>
<feature type="region of interest" description="Disordered" evidence="1">
    <location>
        <begin position="168"/>
        <end position="267"/>
    </location>
</feature>
<proteinExistence type="predicted"/>
<feature type="compositionally biased region" description="Low complexity" evidence="1">
    <location>
        <begin position="233"/>
        <end position="247"/>
    </location>
</feature>
<dbReference type="AlphaFoldDB" id="A0A5E4NBZ4"/>
<feature type="compositionally biased region" description="Acidic residues" evidence="1">
    <location>
        <begin position="169"/>
        <end position="223"/>
    </location>
</feature>